<feature type="signal peptide" evidence="4">
    <location>
        <begin position="1"/>
        <end position="17"/>
    </location>
</feature>
<comment type="similarity">
    <text evidence="1">Belongs to the DNA polymerase type-Y family.</text>
</comment>
<keyword evidence="2" id="KW-0227">DNA damage</keyword>
<feature type="domain" description="UmuC" evidence="5">
    <location>
        <begin position="29"/>
        <end position="153"/>
    </location>
</feature>
<accession>A0A2K4Y6I2</accession>
<dbReference type="CDD" id="cd03468">
    <property type="entry name" value="PolY_like"/>
    <property type="match status" value="1"/>
</dbReference>
<dbReference type="AlphaFoldDB" id="A0A2K4Y6I2"/>
<reference evidence="6" key="1">
    <citation type="submission" date="2018-01" db="EMBL/GenBank/DDBJ databases">
        <authorList>
            <consortium name="Urmite Genomes"/>
        </authorList>
    </citation>
    <scope>NUCLEOTIDE SEQUENCE [LARGE SCALE GENOMIC DNA]</scope>
    <source>
        <strain evidence="6">AFP003</strain>
    </source>
</reference>
<evidence type="ECO:0000256" key="1">
    <source>
        <dbReference type="ARBA" id="ARBA00010945"/>
    </source>
</evidence>
<evidence type="ECO:0000313" key="6">
    <source>
        <dbReference type="EMBL" id="SOX52389.1"/>
    </source>
</evidence>
<proteinExistence type="inferred from homology"/>
<dbReference type="Gene3D" id="3.30.70.270">
    <property type="match status" value="1"/>
</dbReference>
<evidence type="ECO:0000256" key="2">
    <source>
        <dbReference type="ARBA" id="ARBA00022763"/>
    </source>
</evidence>
<keyword evidence="4" id="KW-0732">Signal</keyword>
<dbReference type="InterPro" id="IPR050356">
    <property type="entry name" value="SulA_CellDiv_inhibitor"/>
</dbReference>
<keyword evidence="7" id="KW-1185">Reference proteome</keyword>
<dbReference type="Pfam" id="PF00817">
    <property type="entry name" value="IMS"/>
    <property type="match status" value="1"/>
</dbReference>
<sequence>MSSRVLAIWCMDWPAVAAAAAAEVSMTTPIAVALANRVIACSSAARAAGVRRGLRRREAAARCPQLHVASADADRDARFFEGVIAAVDDLVPRAEVLRPGLLVLPVRGAARYFGSEQQAAERLIDAVAATGAECQVGIADQLSTAVFAARAGRVVAPGDDAKFLSVLSIRQLATEPSLSGPGREELTDLLWRLGIRTIGQFAALSATDVASRFGADGCSAHRFARGEPERGPSGREPPAELEAVLDCDPPIDRVDAAAFAGRSLAGTLHQMLMSAGVGCTRLSIHAVTANGEELNRVWRCAEPLTEDATADRVRWQLDGGLSSRAARNPRPTAPVTSLRLQAVEVVSAEALQLPLWGGLGEEDRQRARRALVRVQGLLGPEAVRVPVLSGGRGPAERITLTPLGDEPVPHADPALPWPGQLPDPSPAVLLDDPVELLDAQGNLIRVTGRGMFSADPVRLVSRGCDDPLRWWAGPWPVDERWWDPDPNSTGSPGRTARAQVLLESERALLLCYRQRRWYLEGIYE</sequence>
<dbReference type="PANTHER" id="PTHR35369:SF2">
    <property type="entry name" value="BLR3025 PROTEIN"/>
    <property type="match status" value="1"/>
</dbReference>
<protein>
    <submittedName>
        <fullName evidence="6">DNA polymerase</fullName>
    </submittedName>
</protein>
<dbReference type="InterPro" id="IPR043128">
    <property type="entry name" value="Rev_trsase/Diguanyl_cyclase"/>
</dbReference>
<evidence type="ECO:0000256" key="4">
    <source>
        <dbReference type="SAM" id="SignalP"/>
    </source>
</evidence>
<dbReference type="EMBL" id="FXEG02000002">
    <property type="protein sequence ID" value="SOX52389.1"/>
    <property type="molecule type" value="Genomic_DNA"/>
</dbReference>
<dbReference type="InterPro" id="IPR043502">
    <property type="entry name" value="DNA/RNA_pol_sf"/>
</dbReference>
<comment type="caution">
    <text evidence="6">The sequence shown here is derived from an EMBL/GenBank/DDBJ whole genome shotgun (WGS) entry which is preliminary data.</text>
</comment>
<dbReference type="PROSITE" id="PS50173">
    <property type="entry name" value="UMUC"/>
    <property type="match status" value="1"/>
</dbReference>
<dbReference type="Gene3D" id="3.40.1170.60">
    <property type="match status" value="1"/>
</dbReference>
<comment type="function">
    <text evidence="3">Poorly processive, error-prone DNA polymerase involved in untargeted mutagenesis. Copies undamaged DNA at stalled replication forks, which arise in vivo from mismatched or misaligned primer ends. These misaligned primers can be extended by PolIV. Exhibits no 3'-5' exonuclease (proofreading) activity. May be involved in translesional synthesis, in conjunction with the beta clamp from PolIII.</text>
</comment>
<evidence type="ECO:0000259" key="5">
    <source>
        <dbReference type="PROSITE" id="PS50173"/>
    </source>
</evidence>
<dbReference type="SUPFAM" id="SSF56672">
    <property type="entry name" value="DNA/RNA polymerases"/>
    <property type="match status" value="1"/>
</dbReference>
<name>A0A2K4Y6I2_9MYCO</name>
<dbReference type="GO" id="GO:0006281">
    <property type="term" value="P:DNA repair"/>
    <property type="evidence" value="ECO:0007669"/>
    <property type="project" value="InterPro"/>
</dbReference>
<dbReference type="Proteomes" id="UP000236318">
    <property type="component" value="Unassembled WGS sequence"/>
</dbReference>
<evidence type="ECO:0000313" key="7">
    <source>
        <dbReference type="Proteomes" id="UP000236318"/>
    </source>
</evidence>
<evidence type="ECO:0000256" key="3">
    <source>
        <dbReference type="ARBA" id="ARBA00025589"/>
    </source>
</evidence>
<dbReference type="RefSeq" id="WP_207768469.1">
    <property type="nucleotide sequence ID" value="NZ_FXEG02000002.1"/>
</dbReference>
<dbReference type="InterPro" id="IPR001126">
    <property type="entry name" value="UmuC"/>
</dbReference>
<organism evidence="6 7">
    <name type="scientific">Mycobacterium ahvazicum</name>
    <dbReference type="NCBI Taxonomy" id="1964395"/>
    <lineage>
        <taxon>Bacteria</taxon>
        <taxon>Bacillati</taxon>
        <taxon>Actinomycetota</taxon>
        <taxon>Actinomycetes</taxon>
        <taxon>Mycobacteriales</taxon>
        <taxon>Mycobacteriaceae</taxon>
        <taxon>Mycobacterium</taxon>
        <taxon>Mycobacterium simiae complex</taxon>
    </lineage>
</organism>
<dbReference type="PANTHER" id="PTHR35369">
    <property type="entry name" value="BLR3025 PROTEIN-RELATED"/>
    <property type="match status" value="1"/>
</dbReference>
<feature type="chain" id="PRO_5038945435" evidence="4">
    <location>
        <begin position="18"/>
        <end position="524"/>
    </location>
</feature>
<gene>
    <name evidence="6" type="ORF">MAAFP003_1055</name>
</gene>